<comment type="caution">
    <text evidence="1">The sequence shown here is derived from an EMBL/GenBank/DDBJ whole genome shotgun (WGS) entry which is preliminary data.</text>
</comment>
<sequence>MLREKKRMQKWFSLALGCHHDRCGVVRCSKGLRGCLPPRCSEDFISLSTVMSLECPRSRSAPATADRRHDAIVKSCPRQLLATAPYNTANYSNTSQVSTFILQSVTFQFRMIISHA</sequence>
<evidence type="ECO:0000313" key="1">
    <source>
        <dbReference type="EMBL" id="CAH2241510.1"/>
    </source>
</evidence>
<dbReference type="AlphaFoldDB" id="A0A8S4S0S4"/>
<accession>A0A8S4S0S4</accession>
<gene>
    <name evidence="1" type="primary">jg10677</name>
    <name evidence="1" type="ORF">PAEG_LOCUS17945</name>
</gene>
<keyword evidence="2" id="KW-1185">Reference proteome</keyword>
<dbReference type="Proteomes" id="UP000838756">
    <property type="component" value="Unassembled WGS sequence"/>
</dbReference>
<name>A0A8S4S0S4_9NEOP</name>
<evidence type="ECO:0000313" key="2">
    <source>
        <dbReference type="Proteomes" id="UP000838756"/>
    </source>
</evidence>
<organism evidence="1 2">
    <name type="scientific">Pararge aegeria aegeria</name>
    <dbReference type="NCBI Taxonomy" id="348720"/>
    <lineage>
        <taxon>Eukaryota</taxon>
        <taxon>Metazoa</taxon>
        <taxon>Ecdysozoa</taxon>
        <taxon>Arthropoda</taxon>
        <taxon>Hexapoda</taxon>
        <taxon>Insecta</taxon>
        <taxon>Pterygota</taxon>
        <taxon>Neoptera</taxon>
        <taxon>Endopterygota</taxon>
        <taxon>Lepidoptera</taxon>
        <taxon>Glossata</taxon>
        <taxon>Ditrysia</taxon>
        <taxon>Papilionoidea</taxon>
        <taxon>Nymphalidae</taxon>
        <taxon>Satyrinae</taxon>
        <taxon>Satyrini</taxon>
        <taxon>Parargina</taxon>
        <taxon>Pararge</taxon>
    </lineage>
</organism>
<protein>
    <submittedName>
        <fullName evidence="1">Jg10677 protein</fullName>
    </submittedName>
</protein>
<reference evidence="1" key="1">
    <citation type="submission" date="2022-03" db="EMBL/GenBank/DDBJ databases">
        <authorList>
            <person name="Lindestad O."/>
        </authorList>
    </citation>
    <scope>NUCLEOTIDE SEQUENCE</scope>
</reference>
<proteinExistence type="predicted"/>
<dbReference type="EMBL" id="CAKXAJ010025577">
    <property type="protein sequence ID" value="CAH2241510.1"/>
    <property type="molecule type" value="Genomic_DNA"/>
</dbReference>